<dbReference type="PANTHER" id="PTHR46479:SF1">
    <property type="entry name" value="BIOGENESIS OF LYSOSOME-RELATED ORGANELLES COMPLEX 1 SUBUNIT 2"/>
    <property type="match status" value="1"/>
</dbReference>
<comment type="similarity">
    <text evidence="1">Belongs to the BLOC1S2 family.</text>
</comment>
<dbReference type="Pfam" id="PF10046">
    <property type="entry name" value="BLOC1_2"/>
    <property type="match status" value="1"/>
</dbReference>
<sequence>MSEEDVDRWAVEARDKGLQLSPSCTSFEILDPHDPVLSRLATQLFRRTNEYLQGEMAVGQEHYVLLEEINRMVITKYADLRSLAMNLSKTLNEYNEMHTDLIKPLLMQIDQIDAQVSQVEVNAYLLDNYTKLLKARFKELEEK</sequence>
<reference evidence="2" key="1">
    <citation type="submission" date="2022-03" db="EMBL/GenBank/DDBJ databases">
        <authorList>
            <person name="Martin H S."/>
        </authorList>
    </citation>
    <scope>NUCLEOTIDE SEQUENCE</scope>
</reference>
<evidence type="ECO:0000256" key="1">
    <source>
        <dbReference type="ARBA" id="ARBA00008468"/>
    </source>
</evidence>
<keyword evidence="3" id="KW-1185">Reference proteome</keyword>
<gene>
    <name evidence="2" type="ORF">IPOD504_LOCUS645</name>
</gene>
<protein>
    <recommendedName>
        <fullName evidence="4">Biogenesis of lysosome-related organelles complex 1 subunit 2</fullName>
    </recommendedName>
</protein>
<dbReference type="EMBL" id="OW152813">
    <property type="protein sequence ID" value="CAH2035652.1"/>
    <property type="molecule type" value="Genomic_DNA"/>
</dbReference>
<evidence type="ECO:0000313" key="3">
    <source>
        <dbReference type="Proteomes" id="UP000837857"/>
    </source>
</evidence>
<dbReference type="Proteomes" id="UP000837857">
    <property type="component" value="Chromosome 1"/>
</dbReference>
<accession>A0ABN8HL67</accession>
<dbReference type="PANTHER" id="PTHR46479">
    <property type="entry name" value="BIOGENESIS OF LYSOSOME-RELATED ORGANELLES COMPLEX 1 SUBUNIT 2"/>
    <property type="match status" value="1"/>
</dbReference>
<feature type="non-terminal residue" evidence="2">
    <location>
        <position position="143"/>
    </location>
</feature>
<dbReference type="InterPro" id="IPR019269">
    <property type="entry name" value="BLOC1_su2"/>
</dbReference>
<name>A0ABN8HL67_9NEOP</name>
<evidence type="ECO:0000313" key="2">
    <source>
        <dbReference type="EMBL" id="CAH2035652.1"/>
    </source>
</evidence>
<evidence type="ECO:0008006" key="4">
    <source>
        <dbReference type="Google" id="ProtNLM"/>
    </source>
</evidence>
<organism evidence="2 3">
    <name type="scientific">Iphiclides podalirius</name>
    <name type="common">scarce swallowtail</name>
    <dbReference type="NCBI Taxonomy" id="110791"/>
    <lineage>
        <taxon>Eukaryota</taxon>
        <taxon>Metazoa</taxon>
        <taxon>Ecdysozoa</taxon>
        <taxon>Arthropoda</taxon>
        <taxon>Hexapoda</taxon>
        <taxon>Insecta</taxon>
        <taxon>Pterygota</taxon>
        <taxon>Neoptera</taxon>
        <taxon>Endopterygota</taxon>
        <taxon>Lepidoptera</taxon>
        <taxon>Glossata</taxon>
        <taxon>Ditrysia</taxon>
        <taxon>Papilionoidea</taxon>
        <taxon>Papilionidae</taxon>
        <taxon>Papilioninae</taxon>
        <taxon>Iphiclides</taxon>
    </lineage>
</organism>
<proteinExistence type="inferred from homology"/>